<reference evidence="2" key="1">
    <citation type="submission" date="2014-11" db="EMBL/GenBank/DDBJ databases">
        <authorList>
            <person name="Amaro Gonzalez C."/>
        </authorList>
    </citation>
    <scope>NUCLEOTIDE SEQUENCE</scope>
</reference>
<keyword evidence="1" id="KW-0472">Membrane</keyword>
<sequence length="78" mass="9083">MRWGFDGMLQVQFRGLKYQVQLGNLTLSVDGIQVVNAMDMNQYPLYSCYLVQIAVCVAFMGLYYLSLRFIKQKSSQDW</sequence>
<organism evidence="2">
    <name type="scientific">Anguilla anguilla</name>
    <name type="common">European freshwater eel</name>
    <name type="synonym">Muraena anguilla</name>
    <dbReference type="NCBI Taxonomy" id="7936"/>
    <lineage>
        <taxon>Eukaryota</taxon>
        <taxon>Metazoa</taxon>
        <taxon>Chordata</taxon>
        <taxon>Craniata</taxon>
        <taxon>Vertebrata</taxon>
        <taxon>Euteleostomi</taxon>
        <taxon>Actinopterygii</taxon>
        <taxon>Neopterygii</taxon>
        <taxon>Teleostei</taxon>
        <taxon>Anguilliformes</taxon>
        <taxon>Anguillidae</taxon>
        <taxon>Anguilla</taxon>
    </lineage>
</organism>
<keyword evidence="1" id="KW-1133">Transmembrane helix</keyword>
<feature type="transmembrane region" description="Helical" evidence="1">
    <location>
        <begin position="43"/>
        <end position="65"/>
    </location>
</feature>
<evidence type="ECO:0000313" key="2">
    <source>
        <dbReference type="EMBL" id="JAH10205.1"/>
    </source>
</evidence>
<evidence type="ECO:0000256" key="1">
    <source>
        <dbReference type="SAM" id="Phobius"/>
    </source>
</evidence>
<protein>
    <submittedName>
        <fullName evidence="2">Uncharacterized protein</fullName>
    </submittedName>
</protein>
<dbReference type="EMBL" id="GBXM01098372">
    <property type="protein sequence ID" value="JAH10205.1"/>
    <property type="molecule type" value="Transcribed_RNA"/>
</dbReference>
<reference evidence="2" key="2">
    <citation type="journal article" date="2015" name="Fish Shellfish Immunol.">
        <title>Early steps in the European eel (Anguilla anguilla)-Vibrio vulnificus interaction in the gills: Role of the RtxA13 toxin.</title>
        <authorList>
            <person name="Callol A."/>
            <person name="Pajuelo D."/>
            <person name="Ebbesson L."/>
            <person name="Teles M."/>
            <person name="MacKenzie S."/>
            <person name="Amaro C."/>
        </authorList>
    </citation>
    <scope>NUCLEOTIDE SEQUENCE</scope>
</reference>
<name>A0A0E9Q1I4_ANGAN</name>
<proteinExistence type="predicted"/>
<accession>A0A0E9Q1I4</accession>
<dbReference type="AlphaFoldDB" id="A0A0E9Q1I4"/>
<keyword evidence="1" id="KW-0812">Transmembrane</keyword>